<evidence type="ECO:0000313" key="10">
    <source>
        <dbReference type="EMBL" id="MDP4539397.1"/>
    </source>
</evidence>
<dbReference type="PANTHER" id="PTHR21666:SF288">
    <property type="entry name" value="CELL DIVISION PROTEIN YTFB"/>
    <property type="match status" value="1"/>
</dbReference>
<keyword evidence="11" id="KW-1185">Reference proteome</keyword>
<evidence type="ECO:0000256" key="7">
    <source>
        <dbReference type="SAM" id="MobiDB-lite"/>
    </source>
</evidence>
<dbReference type="Pfam" id="PF01551">
    <property type="entry name" value="Peptidase_M23"/>
    <property type="match status" value="1"/>
</dbReference>
<dbReference type="SUPFAM" id="SSF51261">
    <property type="entry name" value="Duplicated hybrid motif"/>
    <property type="match status" value="1"/>
</dbReference>
<protein>
    <submittedName>
        <fullName evidence="10">M23 family metallopeptidase</fullName>
        <ecNumber evidence="10">3.4.-.-</ecNumber>
    </submittedName>
</protein>
<evidence type="ECO:0000256" key="5">
    <source>
        <dbReference type="ARBA" id="ARBA00022833"/>
    </source>
</evidence>
<keyword evidence="2" id="KW-0645">Protease</keyword>
<keyword evidence="5" id="KW-0862">Zinc</keyword>
<evidence type="ECO:0000256" key="3">
    <source>
        <dbReference type="ARBA" id="ARBA00022723"/>
    </source>
</evidence>
<accession>A0ABT9H7V3</accession>
<comment type="cofactor">
    <cofactor evidence="1">
        <name>Zn(2+)</name>
        <dbReference type="ChEBI" id="CHEBI:29105"/>
    </cofactor>
</comment>
<dbReference type="EC" id="3.4.-.-" evidence="10"/>
<evidence type="ECO:0000256" key="2">
    <source>
        <dbReference type="ARBA" id="ARBA00022670"/>
    </source>
</evidence>
<dbReference type="CDD" id="cd12797">
    <property type="entry name" value="M23_peptidase"/>
    <property type="match status" value="1"/>
</dbReference>
<dbReference type="InterPro" id="IPR050570">
    <property type="entry name" value="Cell_wall_metabolism_enzyme"/>
</dbReference>
<evidence type="ECO:0000256" key="6">
    <source>
        <dbReference type="ARBA" id="ARBA00023049"/>
    </source>
</evidence>
<keyword evidence="3" id="KW-0479">Metal-binding</keyword>
<dbReference type="GO" id="GO:0016787">
    <property type="term" value="F:hydrolase activity"/>
    <property type="evidence" value="ECO:0007669"/>
    <property type="project" value="UniProtKB-KW"/>
</dbReference>
<name>A0ABT9H7V3_9SPHN</name>
<keyword evidence="8" id="KW-0472">Membrane</keyword>
<evidence type="ECO:0000256" key="8">
    <source>
        <dbReference type="SAM" id="Phobius"/>
    </source>
</evidence>
<feature type="region of interest" description="Disordered" evidence="7">
    <location>
        <begin position="49"/>
        <end position="95"/>
    </location>
</feature>
<dbReference type="PANTHER" id="PTHR21666">
    <property type="entry name" value="PEPTIDASE-RELATED"/>
    <property type="match status" value="1"/>
</dbReference>
<evidence type="ECO:0000256" key="4">
    <source>
        <dbReference type="ARBA" id="ARBA00022801"/>
    </source>
</evidence>
<comment type="caution">
    <text evidence="10">The sequence shown here is derived from an EMBL/GenBank/DDBJ whole genome shotgun (WGS) entry which is preliminary data.</text>
</comment>
<evidence type="ECO:0000256" key="1">
    <source>
        <dbReference type="ARBA" id="ARBA00001947"/>
    </source>
</evidence>
<keyword evidence="6" id="KW-0482">Metalloprotease</keyword>
<feature type="domain" description="M23ase beta-sheet core" evidence="9">
    <location>
        <begin position="123"/>
        <end position="216"/>
    </location>
</feature>
<dbReference type="InterPro" id="IPR011055">
    <property type="entry name" value="Dup_hybrid_motif"/>
</dbReference>
<evidence type="ECO:0000259" key="9">
    <source>
        <dbReference type="Pfam" id="PF01551"/>
    </source>
</evidence>
<reference evidence="10 11" key="1">
    <citation type="submission" date="2023-08" db="EMBL/GenBank/DDBJ databases">
        <title>genomic of DY56.</title>
        <authorList>
            <person name="Wang Y."/>
        </authorList>
    </citation>
    <scope>NUCLEOTIDE SEQUENCE [LARGE SCALE GENOMIC DNA]</scope>
    <source>
        <strain evidence="10 11">DY56-A-20</strain>
    </source>
</reference>
<gene>
    <name evidence="10" type="ORF">Q9K01_07165</name>
</gene>
<keyword evidence="4 10" id="KW-0378">Hydrolase</keyword>
<dbReference type="EMBL" id="JAVAIL010000002">
    <property type="protein sequence ID" value="MDP4539397.1"/>
    <property type="molecule type" value="Genomic_DNA"/>
</dbReference>
<evidence type="ECO:0000313" key="11">
    <source>
        <dbReference type="Proteomes" id="UP001235664"/>
    </source>
</evidence>
<organism evidence="10 11">
    <name type="scientific">Qipengyuania benthica</name>
    <dbReference type="NCBI Taxonomy" id="3067651"/>
    <lineage>
        <taxon>Bacteria</taxon>
        <taxon>Pseudomonadati</taxon>
        <taxon>Pseudomonadota</taxon>
        <taxon>Alphaproteobacteria</taxon>
        <taxon>Sphingomonadales</taxon>
        <taxon>Erythrobacteraceae</taxon>
        <taxon>Qipengyuania</taxon>
    </lineage>
</organism>
<dbReference type="Proteomes" id="UP001235664">
    <property type="component" value="Unassembled WGS sequence"/>
</dbReference>
<dbReference type="InterPro" id="IPR016047">
    <property type="entry name" value="M23ase_b-sheet_dom"/>
</dbReference>
<feature type="transmembrane region" description="Helical" evidence="8">
    <location>
        <begin position="21"/>
        <end position="43"/>
    </location>
</feature>
<feature type="compositionally biased region" description="Low complexity" evidence="7">
    <location>
        <begin position="52"/>
        <end position="68"/>
    </location>
</feature>
<dbReference type="Gene3D" id="2.70.70.10">
    <property type="entry name" value="Glucose Permease (Domain IIA)"/>
    <property type="match status" value="1"/>
</dbReference>
<proteinExistence type="predicted"/>
<keyword evidence="8" id="KW-1133">Transmembrane helix</keyword>
<sequence>MALEFARRSGLRGCMGMVDRILTIIVTATLTSAVWIVVGGSLIENATSEGQRAATRPAEAAPSPSPTTDIASSGMPTSEPLDAEPTREPEAGNSDNLMIPVLNVRASDLTDTFTQARGDGARLHEALDIMAPLGTTVRAAGAGKVEKLFRSKAGGNTIYVRTSDGSTIHYYAHLGEYAEGLKEGQRIRRGQRLGTVGSSGNAARDTPHLHFAILQTTADAQWWEPANAINPYSLLAGE</sequence>
<keyword evidence="8" id="KW-0812">Transmembrane</keyword>